<proteinExistence type="predicted"/>
<evidence type="ECO:0000313" key="1">
    <source>
        <dbReference type="EMBL" id="KAH3892266.1"/>
    </source>
</evidence>
<gene>
    <name evidence="1" type="ORF">DPMN_016381</name>
</gene>
<reference evidence="1" key="1">
    <citation type="journal article" date="2019" name="bioRxiv">
        <title>The Genome of the Zebra Mussel, Dreissena polymorpha: A Resource for Invasive Species Research.</title>
        <authorList>
            <person name="McCartney M.A."/>
            <person name="Auch B."/>
            <person name="Kono T."/>
            <person name="Mallez S."/>
            <person name="Zhang Y."/>
            <person name="Obille A."/>
            <person name="Becker A."/>
            <person name="Abrahante J.E."/>
            <person name="Garbe J."/>
            <person name="Badalamenti J.P."/>
            <person name="Herman A."/>
            <person name="Mangelson H."/>
            <person name="Liachko I."/>
            <person name="Sullivan S."/>
            <person name="Sone E.D."/>
            <person name="Koren S."/>
            <person name="Silverstein K.A.T."/>
            <person name="Beckman K.B."/>
            <person name="Gohl D.M."/>
        </authorList>
    </citation>
    <scope>NUCLEOTIDE SEQUENCE</scope>
    <source>
        <strain evidence="1">Duluth1</strain>
        <tissue evidence="1">Whole animal</tissue>
    </source>
</reference>
<dbReference type="AlphaFoldDB" id="A0A9D4NCU4"/>
<dbReference type="Proteomes" id="UP000828390">
    <property type="component" value="Unassembled WGS sequence"/>
</dbReference>
<reference evidence="1" key="2">
    <citation type="submission" date="2020-11" db="EMBL/GenBank/DDBJ databases">
        <authorList>
            <person name="McCartney M.A."/>
            <person name="Auch B."/>
            <person name="Kono T."/>
            <person name="Mallez S."/>
            <person name="Becker A."/>
            <person name="Gohl D.M."/>
            <person name="Silverstein K.A.T."/>
            <person name="Koren S."/>
            <person name="Bechman K.B."/>
            <person name="Herman A."/>
            <person name="Abrahante J.E."/>
            <person name="Garbe J."/>
        </authorList>
    </citation>
    <scope>NUCLEOTIDE SEQUENCE</scope>
    <source>
        <strain evidence="1">Duluth1</strain>
        <tissue evidence="1">Whole animal</tissue>
    </source>
</reference>
<protein>
    <submittedName>
        <fullName evidence="1">Uncharacterized protein</fullName>
    </submittedName>
</protein>
<evidence type="ECO:0000313" key="2">
    <source>
        <dbReference type="Proteomes" id="UP000828390"/>
    </source>
</evidence>
<sequence length="69" mass="7579">MIHCGTSRLLCGLCGKGNTLDPLRKLVDHHEYVLIALTGFGQRAQEIHLIPLHWSSSLVLNQGTFPLTG</sequence>
<accession>A0A9D4NCU4</accession>
<organism evidence="1 2">
    <name type="scientific">Dreissena polymorpha</name>
    <name type="common">Zebra mussel</name>
    <name type="synonym">Mytilus polymorpha</name>
    <dbReference type="NCBI Taxonomy" id="45954"/>
    <lineage>
        <taxon>Eukaryota</taxon>
        <taxon>Metazoa</taxon>
        <taxon>Spiralia</taxon>
        <taxon>Lophotrochozoa</taxon>
        <taxon>Mollusca</taxon>
        <taxon>Bivalvia</taxon>
        <taxon>Autobranchia</taxon>
        <taxon>Heteroconchia</taxon>
        <taxon>Euheterodonta</taxon>
        <taxon>Imparidentia</taxon>
        <taxon>Neoheterodontei</taxon>
        <taxon>Myida</taxon>
        <taxon>Dreissenoidea</taxon>
        <taxon>Dreissenidae</taxon>
        <taxon>Dreissena</taxon>
    </lineage>
</organism>
<comment type="caution">
    <text evidence="1">The sequence shown here is derived from an EMBL/GenBank/DDBJ whole genome shotgun (WGS) entry which is preliminary data.</text>
</comment>
<dbReference type="EMBL" id="JAIWYP010000001">
    <property type="protein sequence ID" value="KAH3892266.1"/>
    <property type="molecule type" value="Genomic_DNA"/>
</dbReference>
<name>A0A9D4NCU4_DREPO</name>
<keyword evidence="2" id="KW-1185">Reference proteome</keyword>